<dbReference type="InterPro" id="IPR016050">
    <property type="entry name" value="Proteasome_bsu_CS"/>
</dbReference>
<dbReference type="InterPro" id="IPR023333">
    <property type="entry name" value="Proteasome_suB-type"/>
</dbReference>
<comment type="similarity">
    <text evidence="4">Belongs to the peptidase T1B family.</text>
</comment>
<evidence type="ECO:0000256" key="3">
    <source>
        <dbReference type="ARBA" id="ARBA00023242"/>
    </source>
</evidence>
<dbReference type="Gene3D" id="3.60.20.10">
    <property type="entry name" value="Glutamine Phosphoribosylpyrophosphate, subunit 1, domain 1"/>
    <property type="match status" value="1"/>
</dbReference>
<evidence type="ECO:0000313" key="5">
    <source>
        <dbReference type="EMBL" id="RUO97027.1"/>
    </source>
</evidence>
<dbReference type="OrthoDB" id="204949at2759"/>
<keyword evidence="5" id="KW-0378">Hydrolase</keyword>
<dbReference type="PANTHER" id="PTHR32194:SF10">
    <property type="entry name" value="PROTEASOME SUBUNIT BETA TYPE-3"/>
    <property type="match status" value="1"/>
</dbReference>
<dbReference type="GO" id="GO:0005737">
    <property type="term" value="C:cytoplasm"/>
    <property type="evidence" value="ECO:0007669"/>
    <property type="project" value="UniProtKB-SubCell"/>
</dbReference>
<gene>
    <name evidence="5" type="ORF">BC936DRAFT_141092</name>
</gene>
<dbReference type="GO" id="GO:0016787">
    <property type="term" value="F:hydrolase activity"/>
    <property type="evidence" value="ECO:0007669"/>
    <property type="project" value="UniProtKB-KW"/>
</dbReference>
<dbReference type="PROSITE" id="PS51476">
    <property type="entry name" value="PROTEASOME_BETA_2"/>
    <property type="match status" value="1"/>
</dbReference>
<dbReference type="InterPro" id="IPR029055">
    <property type="entry name" value="Ntn_hydrolases_N"/>
</dbReference>
<dbReference type="CDD" id="cd03759">
    <property type="entry name" value="proteasome_beta_type_3"/>
    <property type="match status" value="1"/>
</dbReference>
<dbReference type="GO" id="GO:0019774">
    <property type="term" value="C:proteasome core complex, beta-subunit complex"/>
    <property type="evidence" value="ECO:0007669"/>
    <property type="project" value="InterPro"/>
</dbReference>
<dbReference type="PANTHER" id="PTHR32194">
    <property type="entry name" value="METALLOPROTEASE TLDD"/>
    <property type="match status" value="1"/>
</dbReference>
<comment type="caution">
    <text evidence="5">The sequence shown here is derived from an EMBL/GenBank/DDBJ whole genome shotgun (WGS) entry which is preliminary data.</text>
</comment>
<protein>
    <recommendedName>
        <fullName evidence="4">Proteasome subunit beta</fullName>
    </recommendedName>
</protein>
<keyword evidence="1 4" id="KW-0963">Cytoplasm</keyword>
<keyword evidence="6" id="KW-1185">Reference proteome</keyword>
<keyword evidence="2 4" id="KW-0647">Proteasome</keyword>
<evidence type="ECO:0000313" key="6">
    <source>
        <dbReference type="Proteomes" id="UP000268093"/>
    </source>
</evidence>
<dbReference type="PROSITE" id="PS00854">
    <property type="entry name" value="PROTEASOME_BETA_1"/>
    <property type="match status" value="1"/>
</dbReference>
<dbReference type="GO" id="GO:0005634">
    <property type="term" value="C:nucleus"/>
    <property type="evidence" value="ECO:0007669"/>
    <property type="project" value="UniProtKB-SubCell"/>
</dbReference>
<evidence type="ECO:0000256" key="2">
    <source>
        <dbReference type="ARBA" id="ARBA00022942"/>
    </source>
</evidence>
<keyword evidence="3 4" id="KW-0539">Nucleus</keyword>
<dbReference type="FunFam" id="3.60.20.10:FF:000003">
    <property type="entry name" value="Proteasome subunit beta type-3"/>
    <property type="match status" value="1"/>
</dbReference>
<dbReference type="GO" id="GO:0043161">
    <property type="term" value="P:proteasome-mediated ubiquitin-dependent protein catabolic process"/>
    <property type="evidence" value="ECO:0007669"/>
    <property type="project" value="InterPro"/>
</dbReference>
<evidence type="ECO:0000256" key="4">
    <source>
        <dbReference type="RuleBase" id="RU004203"/>
    </source>
</evidence>
<dbReference type="InterPro" id="IPR001353">
    <property type="entry name" value="Proteasome_sua/b"/>
</dbReference>
<dbReference type="AlphaFoldDB" id="A0A433A2W6"/>
<dbReference type="SUPFAM" id="SSF56235">
    <property type="entry name" value="N-terminal nucleophile aminohydrolases (Ntn hydrolases)"/>
    <property type="match status" value="1"/>
</dbReference>
<dbReference type="EMBL" id="RBNI01018777">
    <property type="protein sequence ID" value="RUO97027.1"/>
    <property type="molecule type" value="Genomic_DNA"/>
</dbReference>
<comment type="subcellular location">
    <subcellularLocation>
        <location evidence="4">Cytoplasm</location>
    </subcellularLocation>
    <subcellularLocation>
        <location evidence="4">Nucleus</location>
    </subcellularLocation>
</comment>
<dbReference type="Pfam" id="PF00227">
    <property type="entry name" value="Proteasome"/>
    <property type="match status" value="1"/>
</dbReference>
<dbReference type="Proteomes" id="UP000268093">
    <property type="component" value="Unassembled WGS sequence"/>
</dbReference>
<sequence>MVNMLPYLHAKPCSNSNVSPSVCSLQSIMDYNGGSVVAMVGKNCVAIAADKRLGQQFSTISTEFEKIFPATDKTYLGLSGLATDVQTLSERFRFKINMYKMREERQIEPKTLAHMVSSTLYEKRFGPYFVDPVIAGLDKNNAPFICTMDLIGCINFAEGFAVSGTSGPNLCGMCESLWEPDLEPEDLFETISQALMNAVDRDALSGWGATVYVV</sequence>
<evidence type="ECO:0000256" key="1">
    <source>
        <dbReference type="ARBA" id="ARBA00022490"/>
    </source>
</evidence>
<comment type="function">
    <text evidence="4">Component of the proteasome, a multicatalytic proteinase complex which is characterized by its ability to cleave peptides with Arg, Phe, Tyr, Leu, and Glu adjacent to the leaving group at neutral or slightly basic pH. The proteasome has an ATP-dependent proteolytic activity.</text>
</comment>
<name>A0A433A2W6_9FUNG</name>
<dbReference type="InterPro" id="IPR033811">
    <property type="entry name" value="Proteasome_beta_3"/>
</dbReference>
<organism evidence="5 6">
    <name type="scientific">Jimgerdemannia flammicorona</name>
    <dbReference type="NCBI Taxonomy" id="994334"/>
    <lineage>
        <taxon>Eukaryota</taxon>
        <taxon>Fungi</taxon>
        <taxon>Fungi incertae sedis</taxon>
        <taxon>Mucoromycota</taxon>
        <taxon>Mucoromycotina</taxon>
        <taxon>Endogonomycetes</taxon>
        <taxon>Endogonales</taxon>
        <taxon>Endogonaceae</taxon>
        <taxon>Jimgerdemannia</taxon>
    </lineage>
</organism>
<comment type="subunit">
    <text evidence="4">Component of the proteasome complex.</text>
</comment>
<reference evidence="5 6" key="1">
    <citation type="journal article" date="2018" name="New Phytol.">
        <title>Phylogenomics of Endogonaceae and evolution of mycorrhizas within Mucoromycota.</title>
        <authorList>
            <person name="Chang Y."/>
            <person name="Desiro A."/>
            <person name="Na H."/>
            <person name="Sandor L."/>
            <person name="Lipzen A."/>
            <person name="Clum A."/>
            <person name="Barry K."/>
            <person name="Grigoriev I.V."/>
            <person name="Martin F.M."/>
            <person name="Stajich J.E."/>
            <person name="Smith M.E."/>
            <person name="Bonito G."/>
            <person name="Spatafora J.W."/>
        </authorList>
    </citation>
    <scope>NUCLEOTIDE SEQUENCE [LARGE SCALE GENOMIC DNA]</scope>
    <source>
        <strain evidence="5 6">GMNB39</strain>
    </source>
</reference>
<accession>A0A433A2W6</accession>
<proteinExistence type="inferred from homology"/>